<proteinExistence type="inferred from homology"/>
<dbReference type="CDD" id="cd05672">
    <property type="entry name" value="M20_ACY1L2-like"/>
    <property type="match status" value="1"/>
</dbReference>
<dbReference type="InterPro" id="IPR017144">
    <property type="entry name" value="Xaa-Arg_dipeptidase"/>
</dbReference>
<dbReference type="EMBL" id="SWFS01000548">
    <property type="protein sequence ID" value="KAA8898281.1"/>
    <property type="molecule type" value="Genomic_DNA"/>
</dbReference>
<evidence type="ECO:0000256" key="2">
    <source>
        <dbReference type="PIRNR" id="PIRNR037226"/>
    </source>
</evidence>
<dbReference type="SUPFAM" id="SSF53187">
    <property type="entry name" value="Zn-dependent exopeptidases"/>
    <property type="match status" value="1"/>
</dbReference>
<evidence type="ECO:0000313" key="5">
    <source>
        <dbReference type="Proteomes" id="UP000761534"/>
    </source>
</evidence>
<keyword evidence="5" id="KW-1185">Reference proteome</keyword>
<dbReference type="InterPro" id="IPR011650">
    <property type="entry name" value="Peptidase_M20_dimer"/>
</dbReference>
<protein>
    <recommendedName>
        <fullName evidence="2">Peptidase M20 domain-containing protein 2</fullName>
    </recommendedName>
</protein>
<dbReference type="NCBIfam" id="TIGR01891">
    <property type="entry name" value="amidohydrolases"/>
    <property type="match status" value="1"/>
</dbReference>
<feature type="domain" description="Peptidase M20 dimerisation" evidence="3">
    <location>
        <begin position="181"/>
        <end position="273"/>
    </location>
</feature>
<comment type="caution">
    <text evidence="4">The sequence shown here is derived from an EMBL/GenBank/DDBJ whole genome shotgun (WGS) entry which is preliminary data.</text>
</comment>
<reference evidence="4" key="1">
    <citation type="journal article" date="2019" name="G3 (Bethesda)">
        <title>Genome Assemblies of Two Rare Opportunistic Yeast Pathogens: Diutina rugosa (syn. Candida rugosa) and Trichomonascus ciferrii (syn. Candida ciferrii).</title>
        <authorList>
            <person name="Mixao V."/>
            <person name="Saus E."/>
            <person name="Hansen A.P."/>
            <person name="Lass-Florl C."/>
            <person name="Gabaldon T."/>
        </authorList>
    </citation>
    <scope>NUCLEOTIDE SEQUENCE</scope>
    <source>
        <strain evidence="4">CBS 4856</strain>
    </source>
</reference>
<dbReference type="GO" id="GO:0016805">
    <property type="term" value="F:dipeptidase activity"/>
    <property type="evidence" value="ECO:0007669"/>
    <property type="project" value="InterPro"/>
</dbReference>
<dbReference type="FunFam" id="3.30.70.360:FF:000004">
    <property type="entry name" value="Peptidase M20 domain-containing protein 2"/>
    <property type="match status" value="1"/>
</dbReference>
<dbReference type="InterPro" id="IPR052030">
    <property type="entry name" value="Peptidase_M20/M20A_hydrolases"/>
</dbReference>
<comment type="similarity">
    <text evidence="1 2">Belongs to the peptidase M20A family.</text>
</comment>
<evidence type="ECO:0000256" key="1">
    <source>
        <dbReference type="ARBA" id="ARBA00006247"/>
    </source>
</evidence>
<dbReference type="InterPro" id="IPR002933">
    <property type="entry name" value="Peptidase_M20"/>
</dbReference>
<dbReference type="OrthoDB" id="6119954at2759"/>
<dbReference type="PIRSF" id="PIRSF037226">
    <property type="entry name" value="Amidohydrolase_ACY1L2_prd"/>
    <property type="match status" value="1"/>
</dbReference>
<organism evidence="4 5">
    <name type="scientific">Trichomonascus ciferrii</name>
    <dbReference type="NCBI Taxonomy" id="44093"/>
    <lineage>
        <taxon>Eukaryota</taxon>
        <taxon>Fungi</taxon>
        <taxon>Dikarya</taxon>
        <taxon>Ascomycota</taxon>
        <taxon>Saccharomycotina</taxon>
        <taxon>Dipodascomycetes</taxon>
        <taxon>Dipodascales</taxon>
        <taxon>Trichomonascaceae</taxon>
        <taxon>Trichomonascus</taxon>
        <taxon>Trichomonascus ciferrii complex</taxon>
    </lineage>
</organism>
<accession>A0A642UK89</accession>
<dbReference type="Proteomes" id="UP000761534">
    <property type="component" value="Unassembled WGS sequence"/>
</dbReference>
<dbReference type="Pfam" id="PF07687">
    <property type="entry name" value="M20_dimer"/>
    <property type="match status" value="1"/>
</dbReference>
<dbReference type="Gene3D" id="3.30.70.360">
    <property type="match status" value="1"/>
</dbReference>
<name>A0A642UK89_9ASCO</name>
<gene>
    <name evidence="4" type="ORF">TRICI_006599</name>
</gene>
<dbReference type="Pfam" id="PF01546">
    <property type="entry name" value="Peptidase_M20"/>
    <property type="match status" value="1"/>
</dbReference>
<dbReference type="SUPFAM" id="SSF55031">
    <property type="entry name" value="Bacterial exopeptidase dimerisation domain"/>
    <property type="match status" value="1"/>
</dbReference>
<dbReference type="AlphaFoldDB" id="A0A642UK89"/>
<dbReference type="Gene3D" id="3.40.630.10">
    <property type="entry name" value="Zn peptidases"/>
    <property type="match status" value="1"/>
</dbReference>
<evidence type="ECO:0000259" key="3">
    <source>
        <dbReference type="Pfam" id="PF07687"/>
    </source>
</evidence>
<evidence type="ECO:0000313" key="4">
    <source>
        <dbReference type="EMBL" id="KAA8898281.1"/>
    </source>
</evidence>
<dbReference type="InterPro" id="IPR036264">
    <property type="entry name" value="Bact_exopeptidase_dim_dom"/>
</dbReference>
<dbReference type="InterPro" id="IPR017439">
    <property type="entry name" value="Amidohydrolase"/>
</dbReference>
<sequence>MTNSDEVRGYVDQKLDELNGRLRALNKYVHENPEMAFKEFKSHDAICDFLEENGFKVTRHAYGMETAFEAIYGQGGRMVNFNAEYDALPGGHMCGHNLITTSSVAGFLGLAYILEKTKVPGRAQLLGTPAEEAGGGKIDLINAGAYKDVSASLMAHGFGKSPEAGLEGYSNARLAAAQHTTFTFTGKPAHAGAFPWDGINALDAFVAFYNNVSLLRQQIKPDERIHGCLLEGPKVANLIPEHAKVFYITRSSKLRDLKTLAARVENCAKAAALATGCEIQIDRAEPYADIIFSNAINDRYREHMGSYGVKIGKAWASQGSTDQGNVSHTVPSIHACFALPEAGTSNPHQEEFAVAAGKDSSHDMAIKVGKSLALTGYDIISDDKYYNQVYNDWQQDLKN</sequence>
<dbReference type="PANTHER" id="PTHR30575:SF8">
    <property type="entry name" value="PEPTIDASE M20 DOMAIN-CONTAINING PROTEIN 2"/>
    <property type="match status" value="1"/>
</dbReference>
<dbReference type="VEuPathDB" id="FungiDB:TRICI_006599"/>
<dbReference type="PANTHER" id="PTHR30575">
    <property type="entry name" value="PEPTIDASE M20"/>
    <property type="match status" value="1"/>
</dbReference>